<evidence type="ECO:0000313" key="2">
    <source>
        <dbReference type="EMBL" id="PZW36642.1"/>
    </source>
</evidence>
<feature type="transmembrane region" description="Helical" evidence="1">
    <location>
        <begin position="178"/>
        <end position="202"/>
    </location>
</feature>
<feature type="transmembrane region" description="Helical" evidence="1">
    <location>
        <begin position="214"/>
        <end position="236"/>
    </location>
</feature>
<accession>A0A326UDG0</accession>
<dbReference type="RefSeq" id="WP_111319056.1">
    <property type="nucleotide sequence ID" value="NZ_BIFX01000001.1"/>
</dbReference>
<feature type="transmembrane region" description="Helical" evidence="1">
    <location>
        <begin position="12"/>
        <end position="34"/>
    </location>
</feature>
<evidence type="ECO:0000256" key="1">
    <source>
        <dbReference type="SAM" id="Phobius"/>
    </source>
</evidence>
<proteinExistence type="predicted"/>
<organism evidence="2 3">
    <name type="scientific">Thermosporothrix hazakensis</name>
    <dbReference type="NCBI Taxonomy" id="644383"/>
    <lineage>
        <taxon>Bacteria</taxon>
        <taxon>Bacillati</taxon>
        <taxon>Chloroflexota</taxon>
        <taxon>Ktedonobacteria</taxon>
        <taxon>Ktedonobacterales</taxon>
        <taxon>Thermosporotrichaceae</taxon>
        <taxon>Thermosporothrix</taxon>
    </lineage>
</organism>
<sequence>MKKRNLLSRLRTNGWLYLVSALILLLLTPLYQLLVLNPAGFDDTRLVGRMDAYFLWIQQHTLHFLIYRGLLFLAFALLFTFPYSLYRIIVAQELMRQLEEGEEQESEKPQEEDEHQAEGMPSFAWRGKGFAVLAAWLGTIGILIFLLGTLIGTIYVTLTAQNLHGSTIAEGTIQFTNIFTITTNAVAIGILALSSLFFGAMIARSGRTLWPTSWLLFGYCGLAVSAPLSGSAVGVACSPATGQSPLTTYAILFFAAWILWFSIMLVRLRAEE</sequence>
<keyword evidence="1" id="KW-0812">Transmembrane</keyword>
<dbReference type="OrthoDB" id="157732at2"/>
<dbReference type="Proteomes" id="UP000248806">
    <property type="component" value="Unassembled WGS sequence"/>
</dbReference>
<gene>
    <name evidence="2" type="ORF">EI42_00821</name>
</gene>
<dbReference type="AlphaFoldDB" id="A0A326UDG0"/>
<feature type="transmembrane region" description="Helical" evidence="1">
    <location>
        <begin position="65"/>
        <end position="86"/>
    </location>
</feature>
<dbReference type="EMBL" id="QKUF01000001">
    <property type="protein sequence ID" value="PZW36642.1"/>
    <property type="molecule type" value="Genomic_DNA"/>
</dbReference>
<protein>
    <submittedName>
        <fullName evidence="2">Uncharacterized protein</fullName>
    </submittedName>
</protein>
<name>A0A326UDG0_THEHA</name>
<evidence type="ECO:0000313" key="3">
    <source>
        <dbReference type="Proteomes" id="UP000248806"/>
    </source>
</evidence>
<keyword evidence="1" id="KW-0472">Membrane</keyword>
<feature type="transmembrane region" description="Helical" evidence="1">
    <location>
        <begin position="248"/>
        <end position="268"/>
    </location>
</feature>
<feature type="transmembrane region" description="Helical" evidence="1">
    <location>
        <begin position="130"/>
        <end position="158"/>
    </location>
</feature>
<keyword evidence="3" id="KW-1185">Reference proteome</keyword>
<comment type="caution">
    <text evidence="2">The sequence shown here is derived from an EMBL/GenBank/DDBJ whole genome shotgun (WGS) entry which is preliminary data.</text>
</comment>
<keyword evidence="1" id="KW-1133">Transmembrane helix</keyword>
<reference evidence="2 3" key="1">
    <citation type="submission" date="2018-06" db="EMBL/GenBank/DDBJ databases">
        <title>Genomic Encyclopedia of Archaeal and Bacterial Type Strains, Phase II (KMG-II): from individual species to whole genera.</title>
        <authorList>
            <person name="Goeker M."/>
        </authorList>
    </citation>
    <scope>NUCLEOTIDE SEQUENCE [LARGE SCALE GENOMIC DNA]</scope>
    <source>
        <strain evidence="2 3">ATCC BAA-1881</strain>
    </source>
</reference>